<dbReference type="Pfam" id="PF13489">
    <property type="entry name" value="Methyltransf_23"/>
    <property type="match status" value="1"/>
</dbReference>
<dbReference type="NCBIfam" id="NF010703">
    <property type="entry name" value="PRK14103.1"/>
    <property type="match status" value="1"/>
</dbReference>
<dbReference type="GO" id="GO:0005737">
    <property type="term" value="C:cytoplasm"/>
    <property type="evidence" value="ECO:0007669"/>
    <property type="project" value="UniProtKB-SubCell"/>
</dbReference>
<comment type="similarity">
    <text evidence="5">Belongs to the methyltransferase superfamily. Tam family.</text>
</comment>
<keyword evidence="2 5" id="KW-0489">Methyltransferase</keyword>
<dbReference type="EMBL" id="WRPP01000012">
    <property type="protein sequence ID" value="MVU83123.1"/>
    <property type="molecule type" value="Genomic_DNA"/>
</dbReference>
<evidence type="ECO:0000256" key="3">
    <source>
        <dbReference type="ARBA" id="ARBA00022679"/>
    </source>
</evidence>
<dbReference type="PANTHER" id="PTHR43861">
    <property type="entry name" value="TRANS-ACONITATE 2-METHYLTRANSFERASE-RELATED"/>
    <property type="match status" value="1"/>
</dbReference>
<dbReference type="Proteomes" id="UP000466794">
    <property type="component" value="Unassembled WGS sequence"/>
</dbReference>
<dbReference type="InterPro" id="IPR023149">
    <property type="entry name" value="Trans_acon_MeTrfase_C"/>
</dbReference>
<gene>
    <name evidence="5" type="primary">tam</name>
    <name evidence="6" type="ORF">GPX89_38530</name>
</gene>
<organism evidence="6 7">
    <name type="scientific">Nocardia terrae</name>
    <dbReference type="NCBI Taxonomy" id="2675851"/>
    <lineage>
        <taxon>Bacteria</taxon>
        <taxon>Bacillati</taxon>
        <taxon>Actinomycetota</taxon>
        <taxon>Actinomycetes</taxon>
        <taxon>Mycobacteriales</taxon>
        <taxon>Nocardiaceae</taxon>
        <taxon>Nocardia</taxon>
    </lineage>
</organism>
<comment type="subcellular location">
    <subcellularLocation>
        <location evidence="5">Cytoplasm</location>
    </subcellularLocation>
</comment>
<evidence type="ECO:0000313" key="7">
    <source>
        <dbReference type="Proteomes" id="UP000466794"/>
    </source>
</evidence>
<dbReference type="CDD" id="cd02440">
    <property type="entry name" value="AdoMet_MTases"/>
    <property type="match status" value="1"/>
</dbReference>
<dbReference type="AlphaFoldDB" id="A0A7K1V8Z0"/>
<dbReference type="InterPro" id="IPR023506">
    <property type="entry name" value="Trans-aconitate_MeTrfase"/>
</dbReference>
<proteinExistence type="inferred from homology"/>
<dbReference type="GO" id="GO:0032259">
    <property type="term" value="P:methylation"/>
    <property type="evidence" value="ECO:0007669"/>
    <property type="project" value="UniProtKB-KW"/>
</dbReference>
<comment type="caution">
    <text evidence="6">The sequence shown here is derived from an EMBL/GenBank/DDBJ whole genome shotgun (WGS) entry which is preliminary data.</text>
</comment>
<dbReference type="InterPro" id="IPR029063">
    <property type="entry name" value="SAM-dependent_MTases_sf"/>
</dbReference>
<sequence length="267" mass="29325">MWDPDKYLAFDDLRARPFFDLVNRVGASKPRRVADLGCGPGNLTVSLAERWPEAVLEAFDSSPEMVAAAREHGIDATVADVREWMPAPDTDVVVTNAVLQWVPDHLALLPDWIAALPEGAWFALQVPGNFDAPSHLAIHGLASTERWFDKLAEAGILERQAVPDPAGYAEVLTAAGCRVDAWETTYLQPLTGEDPVLEWLTGTALRPVRDALDDADWQAFRAELAPMLRSVYPRQPDGTTWLPFRRVFAVAHKDSRSPGAPGPAVSR</sequence>
<comment type="catalytic activity">
    <reaction evidence="5">
        <text>trans-aconitate + S-adenosyl-L-methionine = (E)-3-(methoxycarbonyl)pent-2-enedioate + S-adenosyl-L-homocysteine</text>
        <dbReference type="Rhea" id="RHEA:14969"/>
        <dbReference type="ChEBI" id="CHEBI:15708"/>
        <dbReference type="ChEBI" id="CHEBI:57470"/>
        <dbReference type="ChEBI" id="CHEBI:57856"/>
        <dbReference type="ChEBI" id="CHEBI:59789"/>
        <dbReference type="EC" id="2.1.1.144"/>
    </reaction>
</comment>
<evidence type="ECO:0000313" key="6">
    <source>
        <dbReference type="EMBL" id="MVU83123.1"/>
    </source>
</evidence>
<dbReference type="EC" id="2.1.1.144" evidence="5"/>
<keyword evidence="3 5" id="KW-0808">Transferase</keyword>
<comment type="function">
    <text evidence="5">Catalyzes the S-adenosylmethionine monomethyl esterification of trans-aconitate.</text>
</comment>
<dbReference type="Gene3D" id="3.40.50.150">
    <property type="entry name" value="Vaccinia Virus protein VP39"/>
    <property type="match status" value="1"/>
</dbReference>
<dbReference type="SUPFAM" id="SSF53335">
    <property type="entry name" value="S-adenosyl-L-methionine-dependent methyltransferases"/>
    <property type="match status" value="1"/>
</dbReference>
<dbReference type="HAMAP" id="MF_00560">
    <property type="entry name" value="Tran_acon_Me_trans"/>
    <property type="match status" value="1"/>
</dbReference>
<dbReference type="Gene3D" id="1.10.150.290">
    <property type="entry name" value="S-adenosyl-L-methionine-dependent methyltransferases"/>
    <property type="match status" value="1"/>
</dbReference>
<evidence type="ECO:0000256" key="4">
    <source>
        <dbReference type="ARBA" id="ARBA00022691"/>
    </source>
</evidence>
<reference evidence="6 7" key="1">
    <citation type="submission" date="2019-12" db="EMBL/GenBank/DDBJ databases">
        <title>Nocardia sp. nov. ET3-3 isolated from soil.</title>
        <authorList>
            <person name="Kanchanasin P."/>
            <person name="Tanasupawat S."/>
            <person name="Yuki M."/>
            <person name="Kudo T."/>
        </authorList>
    </citation>
    <scope>NUCLEOTIDE SEQUENCE [LARGE SCALE GENOMIC DNA]</scope>
    <source>
        <strain evidence="6 7">ET3-3</strain>
    </source>
</reference>
<accession>A0A7K1V8Z0</accession>
<evidence type="ECO:0000256" key="2">
    <source>
        <dbReference type="ARBA" id="ARBA00022603"/>
    </source>
</evidence>
<name>A0A7K1V8Z0_9NOCA</name>
<keyword evidence="7" id="KW-1185">Reference proteome</keyword>
<protein>
    <recommendedName>
        <fullName evidence="5">Trans-aconitate 2-methyltransferase</fullName>
        <ecNumber evidence="5">2.1.1.144</ecNumber>
    </recommendedName>
</protein>
<dbReference type="PANTHER" id="PTHR43861:SF1">
    <property type="entry name" value="TRANS-ACONITATE 2-METHYLTRANSFERASE"/>
    <property type="match status" value="1"/>
</dbReference>
<keyword evidence="4 5" id="KW-0949">S-adenosyl-L-methionine</keyword>
<evidence type="ECO:0000256" key="5">
    <source>
        <dbReference type="HAMAP-Rule" id="MF_00560"/>
    </source>
</evidence>
<dbReference type="RefSeq" id="WP_157392715.1">
    <property type="nucleotide sequence ID" value="NZ_WRPP01000012.1"/>
</dbReference>
<dbReference type="GO" id="GO:0030798">
    <property type="term" value="F:trans-aconitate 2-methyltransferase activity"/>
    <property type="evidence" value="ECO:0007669"/>
    <property type="project" value="UniProtKB-UniRule"/>
</dbReference>
<keyword evidence="1 5" id="KW-0963">Cytoplasm</keyword>
<evidence type="ECO:0000256" key="1">
    <source>
        <dbReference type="ARBA" id="ARBA00022490"/>
    </source>
</evidence>